<proteinExistence type="predicted"/>
<dbReference type="Proteomes" id="UP001239111">
    <property type="component" value="Chromosome 1"/>
</dbReference>
<protein>
    <submittedName>
        <fullName evidence="1">Uncharacterized protein</fullName>
    </submittedName>
</protein>
<accession>A0ACC2PKV5</accession>
<comment type="caution">
    <text evidence="1">The sequence shown here is derived from an EMBL/GenBank/DDBJ whole genome shotgun (WGS) entry which is preliminary data.</text>
</comment>
<evidence type="ECO:0000313" key="1">
    <source>
        <dbReference type="EMBL" id="KAJ8683718.1"/>
    </source>
</evidence>
<name>A0ACC2PKV5_9HYME</name>
<keyword evidence="2" id="KW-1185">Reference proteome</keyword>
<organism evidence="1 2">
    <name type="scientific">Eretmocerus hayati</name>
    <dbReference type="NCBI Taxonomy" id="131215"/>
    <lineage>
        <taxon>Eukaryota</taxon>
        <taxon>Metazoa</taxon>
        <taxon>Ecdysozoa</taxon>
        <taxon>Arthropoda</taxon>
        <taxon>Hexapoda</taxon>
        <taxon>Insecta</taxon>
        <taxon>Pterygota</taxon>
        <taxon>Neoptera</taxon>
        <taxon>Endopterygota</taxon>
        <taxon>Hymenoptera</taxon>
        <taxon>Apocrita</taxon>
        <taxon>Proctotrupomorpha</taxon>
        <taxon>Chalcidoidea</taxon>
        <taxon>Aphelinidae</taxon>
        <taxon>Aphelininae</taxon>
        <taxon>Eretmocerus</taxon>
    </lineage>
</organism>
<reference evidence="1" key="1">
    <citation type="submission" date="2023-04" db="EMBL/GenBank/DDBJ databases">
        <title>A chromosome-level genome assembly of the parasitoid wasp Eretmocerus hayati.</title>
        <authorList>
            <person name="Zhong Y."/>
            <person name="Liu S."/>
            <person name="Liu Y."/>
        </authorList>
    </citation>
    <scope>NUCLEOTIDE SEQUENCE</scope>
    <source>
        <strain evidence="1">ZJU_SS_LIU_2023</strain>
    </source>
</reference>
<dbReference type="EMBL" id="CM056741">
    <property type="protein sequence ID" value="KAJ8683718.1"/>
    <property type="molecule type" value="Genomic_DNA"/>
</dbReference>
<sequence>MRKFKRAQAENQATIQKYLQDNNGSSSSDGDNIEDALLSAVKNVLSNYQCAGGDVEKTLSYLIDTFQPGASVCLICISSVKKTDEIWSCLKCYTLLHLHCIQLWARDSLSHKTEKEILPTWGCPKCRSEYGEDQAPIKYSCFCRKIEDPTYQSLAIPHSCGNTCEKFLQPECGHFCTLLCHPGPCPPCPKMVLVTCYCGKEQPCPRRCNSKEWSCMNPCNKKYQTCEHICSEPCHPGNCPPCSKEVVTPCNCKSQSKLRKCNEAVWKCNKICGQALSCSIHVCEEICHKPGDSHICSLEKSRTCPCGKKKYPISCKELQAPTCRETCGKLFDCKAHYCSMRCHTEGCGQCREVVTKSCRCGSYSKEIPCHKEFHCSKKCTQMRLCGRHQCNKKCCDCRLTNNFYMCEKICDNMLKCGKHKCLAPCHSGPCYPCPRTISIRCRCGHSRAIIPCGFTRKIKPPHCNRQCEIQSLCHHPERDAHTCHQDQCPPCKKVCGLVYKKCGHSCSAICHTNVWAKVSANGFPKATGPWEIPKDRSDFKSLPCPPCKFPVTVTCLGGHETQTKPCYKSAPTFCFGLCGQLLPCTNHTCEKLCHTLAKPKNCEKANTKGNRENECMTCDKTCTIPRPEGCTHSCDKPCHPAPCDPCQHLIKIPCHCTITTLFIQCAELTSADSEKRDYLLKCKNQCTKIFACGHRCDDICHAGPCKKLMICDKKVKITCKCKRIEKDTTCLSERNGEGSVECDEVCQKKKEDLDRLKRIQLEEKRKEDDMKNPIEVEMFEKKFKPRRRG</sequence>
<gene>
    <name evidence="1" type="ORF">QAD02_019510</name>
</gene>
<evidence type="ECO:0000313" key="2">
    <source>
        <dbReference type="Proteomes" id="UP001239111"/>
    </source>
</evidence>